<dbReference type="STRING" id="1121390.SAMN02746041_03206"/>
<dbReference type="Proteomes" id="UP000192783">
    <property type="component" value="Unassembled WGS sequence"/>
</dbReference>
<gene>
    <name evidence="5" type="primary">nusG</name>
    <name evidence="10" type="ORF">SAMN02746041_03206</name>
</gene>
<feature type="domain" description="KOW" evidence="9">
    <location>
        <begin position="136"/>
        <end position="163"/>
    </location>
</feature>
<evidence type="ECO:0000256" key="2">
    <source>
        <dbReference type="ARBA" id="ARBA00022814"/>
    </source>
</evidence>
<dbReference type="HAMAP" id="MF_00948">
    <property type="entry name" value="NusG"/>
    <property type="match status" value="1"/>
</dbReference>
<dbReference type="EMBL" id="FWXF01000029">
    <property type="protein sequence ID" value="SMC28202.1"/>
    <property type="molecule type" value="Genomic_DNA"/>
</dbReference>
<dbReference type="GO" id="GO:0005829">
    <property type="term" value="C:cytosol"/>
    <property type="evidence" value="ECO:0007669"/>
    <property type="project" value="UniProtKB-ARBA"/>
</dbReference>
<dbReference type="PANTHER" id="PTHR30265:SF2">
    <property type="entry name" value="TRANSCRIPTION TERMINATION_ANTITERMINATION PROTEIN NUSG"/>
    <property type="match status" value="1"/>
</dbReference>
<dbReference type="InterPro" id="IPR014722">
    <property type="entry name" value="Rib_uL2_dom2"/>
</dbReference>
<dbReference type="CDD" id="cd06091">
    <property type="entry name" value="KOW_NusG"/>
    <property type="match status" value="1"/>
</dbReference>
<dbReference type="SMART" id="SM00739">
    <property type="entry name" value="KOW"/>
    <property type="match status" value="1"/>
</dbReference>
<dbReference type="SMART" id="SM00738">
    <property type="entry name" value="NGN"/>
    <property type="match status" value="1"/>
</dbReference>
<dbReference type="InterPro" id="IPR043425">
    <property type="entry name" value="NusG-like"/>
</dbReference>
<dbReference type="InterPro" id="IPR001062">
    <property type="entry name" value="Transcrpt_antiterm_NusG"/>
</dbReference>
<dbReference type="InterPro" id="IPR006645">
    <property type="entry name" value="NGN-like_dom"/>
</dbReference>
<dbReference type="PRINTS" id="PR00338">
    <property type="entry name" value="NUSGTNSCPFCT"/>
</dbReference>
<dbReference type="GO" id="GO:0006354">
    <property type="term" value="P:DNA-templated transcription elongation"/>
    <property type="evidence" value="ECO:0007669"/>
    <property type="project" value="UniProtKB-UniRule"/>
</dbReference>
<dbReference type="InterPro" id="IPR015869">
    <property type="entry name" value="Transcrpt_antiterm_NusG_bac_CS"/>
</dbReference>
<comment type="function">
    <text evidence="5 7">Participates in transcription elongation, termination and antitermination.</text>
</comment>
<dbReference type="InterPro" id="IPR008991">
    <property type="entry name" value="Translation_prot_SH3-like_sf"/>
</dbReference>
<accession>A0A1W1XWG8</accession>
<evidence type="ECO:0000313" key="10">
    <source>
        <dbReference type="EMBL" id="SMC28202.1"/>
    </source>
</evidence>
<feature type="domain" description="NusG-like N-terminal" evidence="8">
    <location>
        <begin position="16"/>
        <end position="124"/>
    </location>
</feature>
<dbReference type="PANTHER" id="PTHR30265">
    <property type="entry name" value="RHO-INTERACTING TRANSCRIPTION TERMINATION FACTOR NUSG"/>
    <property type="match status" value="1"/>
</dbReference>
<dbReference type="InterPro" id="IPR036735">
    <property type="entry name" value="NGN_dom_sf"/>
</dbReference>
<keyword evidence="3 5" id="KW-0805">Transcription regulation</keyword>
<keyword evidence="11" id="KW-1185">Reference proteome</keyword>
<evidence type="ECO:0000313" key="11">
    <source>
        <dbReference type="Proteomes" id="UP000192783"/>
    </source>
</evidence>
<evidence type="ECO:0000259" key="9">
    <source>
        <dbReference type="SMART" id="SM00739"/>
    </source>
</evidence>
<dbReference type="CDD" id="cd09891">
    <property type="entry name" value="NGN_Bact_1"/>
    <property type="match status" value="1"/>
</dbReference>
<dbReference type="Gene3D" id="2.30.30.30">
    <property type="match status" value="1"/>
</dbReference>
<protein>
    <recommendedName>
        <fullName evidence="5 6">Transcription termination/antitermination protein NusG</fullName>
    </recommendedName>
</protein>
<proteinExistence type="inferred from homology"/>
<evidence type="ECO:0000256" key="7">
    <source>
        <dbReference type="RuleBase" id="RU000538"/>
    </source>
</evidence>
<dbReference type="SUPFAM" id="SSF50104">
    <property type="entry name" value="Translation proteins SH3-like domain"/>
    <property type="match status" value="1"/>
</dbReference>
<keyword evidence="4 5" id="KW-0804">Transcription</keyword>
<organism evidence="10 11">
    <name type="scientific">Desulfacinum hydrothermale DSM 13146</name>
    <dbReference type="NCBI Taxonomy" id="1121390"/>
    <lineage>
        <taxon>Bacteria</taxon>
        <taxon>Pseudomonadati</taxon>
        <taxon>Thermodesulfobacteriota</taxon>
        <taxon>Syntrophobacteria</taxon>
        <taxon>Syntrophobacterales</taxon>
        <taxon>Syntrophobacteraceae</taxon>
        <taxon>Desulfacinum</taxon>
    </lineage>
</organism>
<reference evidence="10 11" key="1">
    <citation type="submission" date="2017-04" db="EMBL/GenBank/DDBJ databases">
        <authorList>
            <person name="Afonso C.L."/>
            <person name="Miller P.J."/>
            <person name="Scott M.A."/>
            <person name="Spackman E."/>
            <person name="Goraichik I."/>
            <person name="Dimitrov K.M."/>
            <person name="Suarez D.L."/>
            <person name="Swayne D.E."/>
        </authorList>
    </citation>
    <scope>NUCLEOTIDE SEQUENCE [LARGE SCALE GENOMIC DNA]</scope>
    <source>
        <strain evidence="10 11">DSM 13146</strain>
    </source>
</reference>
<comment type="similarity">
    <text evidence="5 7">Belongs to the NusG family.</text>
</comment>
<dbReference type="InterPro" id="IPR047050">
    <property type="entry name" value="NGN"/>
</dbReference>
<evidence type="ECO:0000256" key="6">
    <source>
        <dbReference type="NCBIfam" id="TIGR00922"/>
    </source>
</evidence>
<dbReference type="NCBIfam" id="TIGR00922">
    <property type="entry name" value="nusG"/>
    <property type="match status" value="1"/>
</dbReference>
<dbReference type="FunFam" id="2.30.30.30:FF:000002">
    <property type="entry name" value="Transcription termination/antitermination factor NusG"/>
    <property type="match status" value="1"/>
</dbReference>
<keyword evidence="1 5" id="KW-0806">Transcription termination</keyword>
<dbReference type="Pfam" id="PF02357">
    <property type="entry name" value="NusG"/>
    <property type="match status" value="1"/>
</dbReference>
<dbReference type="Gene3D" id="3.30.70.940">
    <property type="entry name" value="NusG, N-terminal domain"/>
    <property type="match status" value="1"/>
</dbReference>
<name>A0A1W1XWG8_9BACT</name>
<dbReference type="InterPro" id="IPR005824">
    <property type="entry name" value="KOW"/>
</dbReference>
<dbReference type="GO" id="GO:0031564">
    <property type="term" value="P:transcription antitermination"/>
    <property type="evidence" value="ECO:0007669"/>
    <property type="project" value="UniProtKB-UniRule"/>
</dbReference>
<evidence type="ECO:0000256" key="1">
    <source>
        <dbReference type="ARBA" id="ARBA00022472"/>
    </source>
</evidence>
<dbReference type="PROSITE" id="PS01014">
    <property type="entry name" value="NUSG"/>
    <property type="match status" value="1"/>
</dbReference>
<dbReference type="GO" id="GO:0006353">
    <property type="term" value="P:DNA-templated transcription termination"/>
    <property type="evidence" value="ECO:0007669"/>
    <property type="project" value="UniProtKB-UniRule"/>
</dbReference>
<evidence type="ECO:0000256" key="5">
    <source>
        <dbReference type="HAMAP-Rule" id="MF_00948"/>
    </source>
</evidence>
<dbReference type="SUPFAM" id="SSF82679">
    <property type="entry name" value="N-utilization substance G protein NusG, N-terminal domain"/>
    <property type="match status" value="1"/>
</dbReference>
<dbReference type="Pfam" id="PF00467">
    <property type="entry name" value="KOW"/>
    <property type="match status" value="1"/>
</dbReference>
<evidence type="ECO:0000256" key="3">
    <source>
        <dbReference type="ARBA" id="ARBA00023015"/>
    </source>
</evidence>
<keyword evidence="2 5" id="KW-0889">Transcription antitermination</keyword>
<dbReference type="GO" id="GO:0032784">
    <property type="term" value="P:regulation of DNA-templated transcription elongation"/>
    <property type="evidence" value="ECO:0007669"/>
    <property type="project" value="InterPro"/>
</dbReference>
<dbReference type="AlphaFoldDB" id="A0A1W1XWG8"/>
<evidence type="ECO:0000259" key="8">
    <source>
        <dbReference type="SMART" id="SM00738"/>
    </source>
</evidence>
<evidence type="ECO:0000256" key="4">
    <source>
        <dbReference type="ARBA" id="ARBA00023163"/>
    </source>
</evidence>
<sequence>MRMDEGLSRSGGDRVAKQWYIVHTYSGFEHRVKAALQERIKAAGKEEYFGQILVPTEKVVELVKGERKSSSRKFYPGYIVVEMELNDETWHLVRHTPKVTGFIGSQERPIPLSEEEANAIIQQMEEGIQKPRPKYQFEKGEEVRVVDGPFASFNGVVEQVIPEKGKVRVLVTIFGRSTPVELDFVQIQRL</sequence>